<comment type="cofactor">
    <cofactor evidence="1">
        <name>FAD</name>
        <dbReference type="ChEBI" id="CHEBI:57692"/>
    </cofactor>
</comment>
<gene>
    <name evidence="6" type="ORF">CU098_011665</name>
</gene>
<dbReference type="PRINTS" id="PR00420">
    <property type="entry name" value="RNGMNOXGNASE"/>
</dbReference>
<dbReference type="Proteomes" id="UP000253551">
    <property type="component" value="Unassembled WGS sequence"/>
</dbReference>
<reference evidence="6 7" key="1">
    <citation type="journal article" date="2018" name="G3 (Bethesda)">
        <title>Phylogenetic and Phylogenomic Definition of Rhizopus Species.</title>
        <authorList>
            <person name="Gryganskyi A.P."/>
            <person name="Golan J."/>
            <person name="Dolatabadi S."/>
            <person name="Mondo S."/>
            <person name="Robb S."/>
            <person name="Idnurm A."/>
            <person name="Muszewska A."/>
            <person name="Steczkiewicz K."/>
            <person name="Masonjones S."/>
            <person name="Liao H.L."/>
            <person name="Gajdeczka M.T."/>
            <person name="Anike F."/>
            <person name="Vuek A."/>
            <person name="Anishchenko I.M."/>
            <person name="Voigt K."/>
            <person name="de Hoog G.S."/>
            <person name="Smith M.E."/>
            <person name="Heitman J."/>
            <person name="Vilgalys R."/>
            <person name="Stajich J.E."/>
        </authorList>
    </citation>
    <scope>NUCLEOTIDE SEQUENCE [LARGE SCALE GENOMIC DNA]</scope>
    <source>
        <strain evidence="6 7">LSU 92-RS-03</strain>
    </source>
</reference>
<protein>
    <recommendedName>
        <fullName evidence="5">FAD-binding domain-containing protein</fullName>
    </recommendedName>
</protein>
<dbReference type="GO" id="GO:0016709">
    <property type="term" value="F:oxidoreductase activity, acting on paired donors, with incorporation or reduction of molecular oxygen, NAD(P)H as one donor, and incorporation of one atom of oxygen"/>
    <property type="evidence" value="ECO:0007669"/>
    <property type="project" value="UniProtKB-ARBA"/>
</dbReference>
<dbReference type="EMBL" id="PJQM01001603">
    <property type="protein sequence ID" value="RCI01936.1"/>
    <property type="molecule type" value="Genomic_DNA"/>
</dbReference>
<accession>A0A367KIA2</accession>
<feature type="domain" description="FAD-binding" evidence="5">
    <location>
        <begin position="5"/>
        <end position="359"/>
    </location>
</feature>
<keyword evidence="4" id="KW-0560">Oxidoreductase</keyword>
<dbReference type="PANTHER" id="PTHR43004:SF19">
    <property type="entry name" value="BINDING MONOOXYGENASE, PUTATIVE (JCVI)-RELATED"/>
    <property type="match status" value="1"/>
</dbReference>
<organism evidence="6 7">
    <name type="scientific">Rhizopus stolonifer</name>
    <name type="common">Rhizopus nigricans</name>
    <dbReference type="NCBI Taxonomy" id="4846"/>
    <lineage>
        <taxon>Eukaryota</taxon>
        <taxon>Fungi</taxon>
        <taxon>Fungi incertae sedis</taxon>
        <taxon>Mucoromycota</taxon>
        <taxon>Mucoromycotina</taxon>
        <taxon>Mucoromycetes</taxon>
        <taxon>Mucorales</taxon>
        <taxon>Mucorineae</taxon>
        <taxon>Rhizopodaceae</taxon>
        <taxon>Rhizopus</taxon>
    </lineage>
</organism>
<keyword evidence="3" id="KW-0274">FAD</keyword>
<dbReference type="OrthoDB" id="2690153at2759"/>
<evidence type="ECO:0000256" key="2">
    <source>
        <dbReference type="ARBA" id="ARBA00022630"/>
    </source>
</evidence>
<dbReference type="InterPro" id="IPR050641">
    <property type="entry name" value="RIFMO-like"/>
</dbReference>
<feature type="non-terminal residue" evidence="6">
    <location>
        <position position="359"/>
    </location>
</feature>
<evidence type="ECO:0000256" key="1">
    <source>
        <dbReference type="ARBA" id="ARBA00001974"/>
    </source>
</evidence>
<evidence type="ECO:0000313" key="6">
    <source>
        <dbReference type="EMBL" id="RCI01936.1"/>
    </source>
</evidence>
<keyword evidence="2" id="KW-0285">Flavoprotein</keyword>
<proteinExistence type="predicted"/>
<dbReference type="InterPro" id="IPR002938">
    <property type="entry name" value="FAD-bd"/>
</dbReference>
<dbReference type="STRING" id="4846.A0A367KIA2"/>
<evidence type="ECO:0000313" key="7">
    <source>
        <dbReference type="Proteomes" id="UP000253551"/>
    </source>
</evidence>
<dbReference type="AlphaFoldDB" id="A0A367KIA2"/>
<dbReference type="Gene3D" id="3.30.70.2450">
    <property type="match status" value="1"/>
</dbReference>
<dbReference type="SUPFAM" id="SSF51905">
    <property type="entry name" value="FAD/NAD(P)-binding domain"/>
    <property type="match status" value="1"/>
</dbReference>
<dbReference type="GO" id="GO:0071949">
    <property type="term" value="F:FAD binding"/>
    <property type="evidence" value="ECO:0007669"/>
    <property type="project" value="InterPro"/>
</dbReference>
<evidence type="ECO:0000256" key="3">
    <source>
        <dbReference type="ARBA" id="ARBA00022827"/>
    </source>
</evidence>
<dbReference type="InterPro" id="IPR036188">
    <property type="entry name" value="FAD/NAD-bd_sf"/>
</dbReference>
<dbReference type="Gene3D" id="3.50.50.60">
    <property type="entry name" value="FAD/NAD(P)-binding domain"/>
    <property type="match status" value="1"/>
</dbReference>
<dbReference type="Pfam" id="PF01494">
    <property type="entry name" value="FAD_binding_3"/>
    <property type="match status" value="1"/>
</dbReference>
<comment type="caution">
    <text evidence="6">The sequence shown here is derived from an EMBL/GenBank/DDBJ whole genome shotgun (WGS) entry which is preliminary data.</text>
</comment>
<keyword evidence="7" id="KW-1185">Reference proteome</keyword>
<evidence type="ECO:0000259" key="5">
    <source>
        <dbReference type="Pfam" id="PF01494"/>
    </source>
</evidence>
<sequence length="359" mass="39626">MAAQVDVLVVGAGPVGLYFSYAMSLYGHSVYCVDPKTGPTNQSRAIVLTSRTMEMFEAKGLCGEFLEEGFISSGIRVYQKGTLIGQMAAVGDTPYAYITVVVQNKTENILNKHLEDDTGNHVHWQNELVSYTQDEDKVTAIVLDKRTGLKKQIKSKYIIGADGNHSRVRKGNPAFTFEGVTIDTKFFLIDLTVKGEGIENRIDKTNVFMTPSGHVGMIPLKPYSGDDKATTFRIFGNLDSYSRSETNNARSSHGLETSEGAPSLEHIQSHVDKMAAPFKFKLSDPMWSSYYKINERIANTFRNKRAILVGDAAHCHSPTGGQGMNLSIQDADNLAWKLSYVLKGQASNPDKLLDSYESE</sequence>
<name>A0A367KIA2_RHIST</name>
<dbReference type="PANTHER" id="PTHR43004">
    <property type="entry name" value="TRK SYSTEM POTASSIUM UPTAKE PROTEIN"/>
    <property type="match status" value="1"/>
</dbReference>
<evidence type="ECO:0000256" key="4">
    <source>
        <dbReference type="ARBA" id="ARBA00023002"/>
    </source>
</evidence>